<feature type="compositionally biased region" description="Basic and acidic residues" evidence="5">
    <location>
        <begin position="737"/>
        <end position="756"/>
    </location>
</feature>
<feature type="transmembrane region" description="Helical" evidence="6">
    <location>
        <begin position="190"/>
        <end position="210"/>
    </location>
</feature>
<name>A0A4V1WZ98_9PLEO</name>
<proteinExistence type="predicted"/>
<gene>
    <name evidence="7" type="ORF">AA0113_g11118</name>
</gene>
<feature type="compositionally biased region" description="Acidic residues" evidence="5">
    <location>
        <begin position="146"/>
        <end position="155"/>
    </location>
</feature>
<feature type="compositionally biased region" description="Polar residues" evidence="5">
    <location>
        <begin position="462"/>
        <end position="477"/>
    </location>
</feature>
<feature type="compositionally biased region" description="Basic and acidic residues" evidence="5">
    <location>
        <begin position="689"/>
        <end position="698"/>
    </location>
</feature>
<comment type="caution">
    <text evidence="7">The sequence shown here is derived from an EMBL/GenBank/DDBJ whole genome shotgun (WGS) entry which is preliminary data.</text>
</comment>
<reference evidence="8" key="1">
    <citation type="journal article" date="2019" name="bioRxiv">
        <title>Genomics, evolutionary history and diagnostics of the Alternaria alternata species group including apple and Asian pear pathotypes.</title>
        <authorList>
            <person name="Armitage A.D."/>
            <person name="Cockerton H.M."/>
            <person name="Sreenivasaprasad S."/>
            <person name="Woodhall J.W."/>
            <person name="Lane C.R."/>
            <person name="Harrison R.J."/>
            <person name="Clarkson J.P."/>
        </authorList>
    </citation>
    <scope>NUCLEOTIDE SEQUENCE [LARGE SCALE GENOMIC DNA]</scope>
    <source>
        <strain evidence="8">RGR 97.0016</strain>
    </source>
</reference>
<feature type="compositionally biased region" description="Basic and acidic residues" evidence="5">
    <location>
        <begin position="165"/>
        <end position="175"/>
    </location>
</feature>
<feature type="compositionally biased region" description="Gly residues" evidence="5">
    <location>
        <begin position="667"/>
        <end position="680"/>
    </location>
</feature>
<feature type="transmembrane region" description="Helical" evidence="6">
    <location>
        <begin position="216"/>
        <end position="236"/>
    </location>
</feature>
<dbReference type="EMBL" id="PEJP01000063">
    <property type="protein sequence ID" value="RYO39798.1"/>
    <property type="molecule type" value="Genomic_DNA"/>
</dbReference>
<feature type="compositionally biased region" description="Low complexity" evidence="5">
    <location>
        <begin position="707"/>
        <end position="729"/>
    </location>
</feature>
<dbReference type="InterPro" id="IPR008521">
    <property type="entry name" value="Mg_trans_NIPA"/>
</dbReference>
<protein>
    <recommendedName>
        <fullName evidence="9">DUF803-domain-containing protein</fullName>
    </recommendedName>
</protein>
<dbReference type="OrthoDB" id="165382at2759"/>
<dbReference type="GO" id="GO:0015095">
    <property type="term" value="F:magnesium ion transmembrane transporter activity"/>
    <property type="evidence" value="ECO:0007669"/>
    <property type="project" value="InterPro"/>
</dbReference>
<dbReference type="AlphaFoldDB" id="A0A4V1WZ98"/>
<dbReference type="InterPro" id="IPR037185">
    <property type="entry name" value="EmrE-like"/>
</dbReference>
<sequence length="756" mass="81358">MHIPSSHTVAAGTATPIQSLIPTPLPTPYNALSWISKEHGGGGGGGYTENWSSLIGIITAIIGNVLISFALNMQRYAHIRLDREFQERQRERKRRKREAEVMGSDGGVGRLAEEVQKMGLARRQNGSEDMVESRRRRRRSNGQNGDQEDTFEASENDPLIPRPSVQREDSAESGKQEQAFKQTSYLKSPYWWFGIILMTVGEAGNFLAYGFAPASIVSPLGVVALISNCIIAPFMLKEPFRKRDALGVIIAVGGAVTVVLSANDNNPKLGPGEIWDLIRRWEFETYLGITVGVIAVLMVASNRYGEKNILIDLGLVGLFGGYTALSTKGVASLLSYTLWRAITFPVFYLLVAILVGTAVMQIKYVNRALQRFDATQVIPVQFVLFTLSVIGGSAVLYRDFERTSGEDAGKFVGGCALTFFGVWLITSGRPSHHDDDDDDEDHDPEPEDAIHLAGEVYADGTSEPSEQVSRRPSTTRALSPPIDTSRPYQDDQDTRPSTPNITLTPTDPVTPPNPSSRPATADIISSLVANPWSAPNEPTYRTPPLNRHTSTPVLPSEAAPPTAPLVSVSDTDLPAPPPPRTPTRGKSQNEVPTTPGSGLRRLRTGDRVQSARNSIVGGPLLASPLSTSLSTMVQDLKRGNSVRRRESLLALGAGGVRNGDRADGGEDGGAGVGMGMGLGGEPLSRRRTRDSAVGEEGSRTPGGGGARTPCGRRLGRGRSLSALSTLSGLWRGIRGQGSREDLREEEGRREGGADGL</sequence>
<feature type="region of interest" description="Disordered" evidence="5">
    <location>
        <begin position="87"/>
        <end position="179"/>
    </location>
</feature>
<evidence type="ECO:0000313" key="7">
    <source>
        <dbReference type="EMBL" id="RYO39798.1"/>
    </source>
</evidence>
<evidence type="ECO:0000256" key="4">
    <source>
        <dbReference type="ARBA" id="ARBA00023136"/>
    </source>
</evidence>
<dbReference type="Proteomes" id="UP000293823">
    <property type="component" value="Unassembled WGS sequence"/>
</dbReference>
<feature type="transmembrane region" description="Helical" evidence="6">
    <location>
        <begin position="245"/>
        <end position="263"/>
    </location>
</feature>
<evidence type="ECO:0000313" key="8">
    <source>
        <dbReference type="Proteomes" id="UP000293823"/>
    </source>
</evidence>
<feature type="region of interest" description="Disordered" evidence="5">
    <location>
        <begin position="654"/>
        <end position="756"/>
    </location>
</feature>
<feature type="compositionally biased region" description="Polar residues" evidence="5">
    <location>
        <begin position="495"/>
        <end position="507"/>
    </location>
</feature>
<evidence type="ECO:0008006" key="9">
    <source>
        <dbReference type="Google" id="ProtNLM"/>
    </source>
</evidence>
<evidence type="ECO:0000256" key="1">
    <source>
        <dbReference type="ARBA" id="ARBA00004141"/>
    </source>
</evidence>
<evidence type="ECO:0000256" key="2">
    <source>
        <dbReference type="ARBA" id="ARBA00022692"/>
    </source>
</evidence>
<evidence type="ECO:0000256" key="6">
    <source>
        <dbReference type="SAM" id="Phobius"/>
    </source>
</evidence>
<feature type="compositionally biased region" description="Polar residues" evidence="5">
    <location>
        <begin position="585"/>
        <end position="596"/>
    </location>
</feature>
<dbReference type="Pfam" id="PF05653">
    <property type="entry name" value="Mg_trans_NIPA"/>
    <property type="match status" value="1"/>
</dbReference>
<evidence type="ECO:0000256" key="3">
    <source>
        <dbReference type="ARBA" id="ARBA00022989"/>
    </source>
</evidence>
<dbReference type="SUPFAM" id="SSF103481">
    <property type="entry name" value="Multidrug resistance efflux transporter EmrE"/>
    <property type="match status" value="1"/>
</dbReference>
<feature type="transmembrane region" description="Helical" evidence="6">
    <location>
        <begin position="345"/>
        <end position="365"/>
    </location>
</feature>
<feature type="transmembrane region" description="Helical" evidence="6">
    <location>
        <begin position="51"/>
        <end position="71"/>
    </location>
</feature>
<feature type="transmembrane region" description="Helical" evidence="6">
    <location>
        <begin position="283"/>
        <end position="301"/>
    </location>
</feature>
<keyword evidence="2 6" id="KW-0812">Transmembrane</keyword>
<dbReference type="GO" id="GO:0016020">
    <property type="term" value="C:membrane"/>
    <property type="evidence" value="ECO:0007669"/>
    <property type="project" value="UniProtKB-SubCell"/>
</dbReference>
<feature type="transmembrane region" description="Helical" evidence="6">
    <location>
        <begin position="377"/>
        <end position="396"/>
    </location>
</feature>
<feature type="transmembrane region" description="Helical" evidence="6">
    <location>
        <begin position="313"/>
        <end position="339"/>
    </location>
</feature>
<organism evidence="7 8">
    <name type="scientific">Alternaria arborescens</name>
    <dbReference type="NCBI Taxonomy" id="156630"/>
    <lineage>
        <taxon>Eukaryota</taxon>
        <taxon>Fungi</taxon>
        <taxon>Dikarya</taxon>
        <taxon>Ascomycota</taxon>
        <taxon>Pezizomycotina</taxon>
        <taxon>Dothideomycetes</taxon>
        <taxon>Pleosporomycetidae</taxon>
        <taxon>Pleosporales</taxon>
        <taxon>Pleosporineae</taxon>
        <taxon>Pleosporaceae</taxon>
        <taxon>Alternaria</taxon>
        <taxon>Alternaria sect. Alternaria</taxon>
    </lineage>
</organism>
<comment type="subcellular location">
    <subcellularLocation>
        <location evidence="1">Membrane</location>
        <topology evidence="1">Multi-pass membrane protein</topology>
    </subcellularLocation>
</comment>
<keyword evidence="4 6" id="KW-0472">Membrane</keyword>
<keyword evidence="3 6" id="KW-1133">Transmembrane helix</keyword>
<dbReference type="PANTHER" id="PTHR12570">
    <property type="match status" value="1"/>
</dbReference>
<dbReference type="PANTHER" id="PTHR12570:SF65">
    <property type="entry name" value="MAGNESIUM TRANSPORTER NIPA9-RELATED"/>
    <property type="match status" value="1"/>
</dbReference>
<accession>A0A4V1WZ98</accession>
<feature type="region of interest" description="Disordered" evidence="5">
    <location>
        <begin position="456"/>
        <end position="617"/>
    </location>
</feature>
<evidence type="ECO:0000256" key="5">
    <source>
        <dbReference type="SAM" id="MobiDB-lite"/>
    </source>
</evidence>
<keyword evidence="8" id="KW-1185">Reference proteome</keyword>